<gene>
    <name evidence="2" type="ORF">U9M48_038983</name>
</gene>
<feature type="compositionally biased region" description="Low complexity" evidence="1">
    <location>
        <begin position="548"/>
        <end position="558"/>
    </location>
</feature>
<organism evidence="2 3">
    <name type="scientific">Paspalum notatum var. saurae</name>
    <dbReference type="NCBI Taxonomy" id="547442"/>
    <lineage>
        <taxon>Eukaryota</taxon>
        <taxon>Viridiplantae</taxon>
        <taxon>Streptophyta</taxon>
        <taxon>Embryophyta</taxon>
        <taxon>Tracheophyta</taxon>
        <taxon>Spermatophyta</taxon>
        <taxon>Magnoliopsida</taxon>
        <taxon>Liliopsida</taxon>
        <taxon>Poales</taxon>
        <taxon>Poaceae</taxon>
        <taxon>PACMAD clade</taxon>
        <taxon>Panicoideae</taxon>
        <taxon>Andropogonodae</taxon>
        <taxon>Paspaleae</taxon>
        <taxon>Paspalinae</taxon>
        <taxon>Paspalum</taxon>
    </lineage>
</organism>
<dbReference type="InterPro" id="IPR036465">
    <property type="entry name" value="vWFA_dom_sf"/>
</dbReference>
<feature type="compositionally biased region" description="Low complexity" evidence="1">
    <location>
        <begin position="1070"/>
        <end position="1085"/>
    </location>
</feature>
<feature type="compositionally biased region" description="Acidic residues" evidence="1">
    <location>
        <begin position="916"/>
        <end position="932"/>
    </location>
</feature>
<dbReference type="Proteomes" id="UP001341281">
    <property type="component" value="Chromosome 09"/>
</dbReference>
<feature type="compositionally biased region" description="Pro residues" evidence="1">
    <location>
        <begin position="502"/>
        <end position="527"/>
    </location>
</feature>
<keyword evidence="3" id="KW-1185">Reference proteome</keyword>
<feature type="compositionally biased region" description="Polar residues" evidence="1">
    <location>
        <begin position="941"/>
        <end position="958"/>
    </location>
</feature>
<evidence type="ECO:0000313" key="3">
    <source>
        <dbReference type="Proteomes" id="UP001341281"/>
    </source>
</evidence>
<dbReference type="PANTHER" id="PTHR33170:SF50">
    <property type="entry name" value="DUF4283 DOMAIN-CONTAINING PROTEIN"/>
    <property type="match status" value="1"/>
</dbReference>
<protein>
    <submittedName>
        <fullName evidence="2">Uncharacterized protein</fullName>
    </submittedName>
</protein>
<dbReference type="Gene3D" id="3.40.50.410">
    <property type="entry name" value="von Willebrand factor, type A domain"/>
    <property type="match status" value="1"/>
</dbReference>
<feature type="compositionally biased region" description="Low complexity" evidence="1">
    <location>
        <begin position="1171"/>
        <end position="1181"/>
    </location>
</feature>
<feature type="compositionally biased region" description="Low complexity" evidence="1">
    <location>
        <begin position="1192"/>
        <end position="1201"/>
    </location>
</feature>
<dbReference type="PANTHER" id="PTHR33170">
    <property type="entry name" value="DUF4283 DOMAIN-CONTAINING PROTEIN-RELATED"/>
    <property type="match status" value="1"/>
</dbReference>
<proteinExistence type="predicted"/>
<feature type="compositionally biased region" description="Polar residues" evidence="1">
    <location>
        <begin position="464"/>
        <end position="476"/>
    </location>
</feature>
<evidence type="ECO:0000256" key="1">
    <source>
        <dbReference type="SAM" id="MobiDB-lite"/>
    </source>
</evidence>
<feature type="region of interest" description="Disordered" evidence="1">
    <location>
        <begin position="916"/>
        <end position="958"/>
    </location>
</feature>
<name>A0AAQ3XBL7_PASNO</name>
<feature type="region of interest" description="Disordered" evidence="1">
    <location>
        <begin position="1038"/>
        <end position="1201"/>
    </location>
</feature>
<feature type="region of interest" description="Disordered" evidence="1">
    <location>
        <begin position="432"/>
        <end position="535"/>
    </location>
</feature>
<dbReference type="EMBL" id="CP144753">
    <property type="protein sequence ID" value="WVZ92953.1"/>
    <property type="molecule type" value="Genomic_DNA"/>
</dbReference>
<sequence length="1438" mass="153899">MYVLQLLDDRADQKRAGFIVLISHGLDSKFKWREESIATTDPIRGALHKYPVHAFGLGKTHEATALHYIAKASYGTYSSIGDKDKIMEAVAVTLAGLKTVVAVDVCVNILSGSLQITRIDSGGYTRRAGSGNGVFIGALYAGEVKDLVVYFSYRTGSWSRGYHTTLNGVAAGATYRDAPGRQPTSADTFSTSIPIHVSDTGLTPANPCPPYPVVLQQVVRSKVLNLLTSLVNEFLTLKEEAAGAVHGNKEGDDPVLQAIAATMLQKKWKEFKQSDESWKDAPRCFLDLGGIDKDISTMVDILNQGGLGVGCIYSWLSSYDLGDADTLAGAQTVRLPVPPPAPAFHAKKIQKPGLIPRRIQVPWGRSWKGPLPPRRSTSAVTFGDFFVPALEAVRSGTGHNGGLGNAQGDDQDTVHKGCGAGGVHAVNQDSALVGDQDGTIPKKGFRPLKICVGPRSSREFQPRGSPNRTQPPTNQGGPDRALYRPKRRVVNLSAFSDCPTTYLPPPPTFKPKPPYSSPSRSPPPTSSNPPCSSCPQTYLEALMAGQGRWNRGRSSGRGAPNGGRGNQGGPSATGAQATSGTDAALQGHQAGSGQRLPGRGRAQQARGGQHRAPSTAAANQPGNGGLLPENAGSGGTANTQAPAPQDGGGQRQAGRRGRQPETIEASQDPTPDGDDDQGRQKRVKKECSICLGEHFTNFCPLLRGPKPTVTYCGAAEDEGGFFHIQAARPGSIVTSTQFPVAALISVETGELSARLLKTELSRIIPVDWEWEVQELGPKSFVVPFPSKEELDRMVAIHTITTRNKEATFEIDEFVDDVQPIKILDQFWFTVSRVPRVLRSFLQLWAVGTIIGSTQKVDMVHLRATGEARILVAVFDSKKIPKVADVCVGRNIYRLHFKCEEPVQEMPFNLEEDDLLGDNDMDLGGDEQMEDADGAGSKLPEKNSNTYNDSSVNSEASAQNMISQQQASLINDSLDLACNQLLEEISIKVMVENDEGALEKCYSPLTVEELDTYNATVGSLLAIHPSTFPSLAYQVDGLESGGGSASAAPSAQPLSMLSGDGEAESAVFNGAALSPAPSADSPLPANAAPPSPSQRDKGGATPAAAEKEGAPPVPHAAAFAEMEGAQSVASPATPAPASPAAANAEKEGTSAATPEEGVPSAASSDAVGKEGAAPASPAATSAVKEGAPHAESPDAADATPPAAVDAMATAPAAPKPLRRSSRSAALADEHTLLKAERLTAKRNLESPEIDRLTLSAGHKCALESDDELETRLEDILSHTCDFHRETLDLYSLNFGIITLIPKIQDDTIIFIDHDPDQAKNLKLLLCAFEQLSGLKINFHKSEIFCYGEAKEMENFYTTLFGCNAREFPFRYLGIPMHHRQLLNSDWRKVIFRGAYWLRFWAQLQRDEQAKDALSSLSKKLEMIALEVSNRGWKHLFRLL</sequence>
<feature type="compositionally biased region" description="Low complexity" evidence="1">
    <location>
        <begin position="593"/>
        <end position="612"/>
    </location>
</feature>
<reference evidence="2 3" key="1">
    <citation type="submission" date="2024-02" db="EMBL/GenBank/DDBJ databases">
        <title>High-quality chromosome-scale genome assembly of Pensacola bahiagrass (Paspalum notatum Flugge var. saurae).</title>
        <authorList>
            <person name="Vega J.M."/>
            <person name="Podio M."/>
            <person name="Orjuela J."/>
            <person name="Siena L.A."/>
            <person name="Pessino S.C."/>
            <person name="Combes M.C."/>
            <person name="Mariac C."/>
            <person name="Albertini E."/>
            <person name="Pupilli F."/>
            <person name="Ortiz J.P.A."/>
            <person name="Leblanc O."/>
        </authorList>
    </citation>
    <scope>NUCLEOTIDE SEQUENCE [LARGE SCALE GENOMIC DNA]</scope>
    <source>
        <strain evidence="2">R1</strain>
        <tissue evidence="2">Leaf</tissue>
    </source>
</reference>
<feature type="compositionally biased region" description="Gly residues" evidence="1">
    <location>
        <begin position="559"/>
        <end position="568"/>
    </location>
</feature>
<feature type="region of interest" description="Disordered" evidence="1">
    <location>
        <begin position="548"/>
        <end position="680"/>
    </location>
</feature>
<evidence type="ECO:0000313" key="2">
    <source>
        <dbReference type="EMBL" id="WVZ92953.1"/>
    </source>
</evidence>
<accession>A0AAQ3XBL7</accession>